<keyword evidence="2" id="KW-1185">Reference proteome</keyword>
<protein>
    <recommendedName>
        <fullName evidence="3">Minor capsid protein</fullName>
    </recommendedName>
</protein>
<reference evidence="2" key="2">
    <citation type="submission" date="2016-10" db="EMBL/GenBank/DDBJ databases">
        <authorList>
            <person name="See-Too W.S."/>
        </authorList>
    </citation>
    <scope>NUCLEOTIDE SEQUENCE [LARGE SCALE GENOMIC DNA]</scope>
    <source>
        <strain evidence="2">DSM 24743</strain>
    </source>
</reference>
<dbReference type="Proteomes" id="UP000092687">
    <property type="component" value="Chromosome"/>
</dbReference>
<name>A0A1C7DQJ9_9BACL</name>
<dbReference type="RefSeq" id="WP_008497870.1">
    <property type="nucleotide sequence ID" value="NZ_CP016537.2"/>
</dbReference>
<evidence type="ECO:0000313" key="2">
    <source>
        <dbReference type="Proteomes" id="UP000092687"/>
    </source>
</evidence>
<dbReference type="InterPro" id="IPR009319">
    <property type="entry name" value="Phage_A118_VSP1"/>
</dbReference>
<organism evidence="1 2">
    <name type="scientific">Planococcus halocryophilus</name>
    <dbReference type="NCBI Taxonomy" id="1215089"/>
    <lineage>
        <taxon>Bacteria</taxon>
        <taxon>Bacillati</taxon>
        <taxon>Bacillota</taxon>
        <taxon>Bacilli</taxon>
        <taxon>Bacillales</taxon>
        <taxon>Caryophanaceae</taxon>
        <taxon>Planococcus</taxon>
    </lineage>
</organism>
<sequence length="364" mass="40265">MNEEQLLKYFEEIILELSIAIAEKDLTEEEQQAELAEEIQLLFESYGAAILEAIPQLIIEKYFGGVDQATGLLVNAGVAVQATAALTVGGLVAKEYQKKIHLDAVAEILDETLSDLQAAFRTAELNAISNINETVANVKGDIAKGLILGDPRKVMQAKVVKSFSEGGLTSFVTKDNKELPLDFYAMTVTRTKMRDAAVKGSADRYTESGQDLVKIVGNSDLCGVCAKYRNLVVSLSGNTPGYPKVGDNGVKLPPFHPNDRCGIQPFVARFKTTDEIAEVKERNAQYDPEKDNRTAAQKRAYEKEQTARRQANAEKKQFMRWQSALGADAPKTLGAFRRMKRSNSPKFQELQSNYRSLMQTKTVE</sequence>
<dbReference type="EMBL" id="CP016537">
    <property type="protein sequence ID" value="ANU13473.1"/>
    <property type="molecule type" value="Genomic_DNA"/>
</dbReference>
<evidence type="ECO:0000313" key="1">
    <source>
        <dbReference type="EMBL" id="ANU13473.1"/>
    </source>
</evidence>
<dbReference type="STRING" id="1215089.BBI08_06285"/>
<reference evidence="2" key="1">
    <citation type="submission" date="2016-07" db="EMBL/GenBank/DDBJ databases">
        <authorList>
            <person name="See-Too W.S."/>
        </authorList>
    </citation>
    <scope>NUCLEOTIDE SEQUENCE [LARGE SCALE GENOMIC DNA]</scope>
    <source>
        <strain evidence="2">DSM 24743</strain>
    </source>
</reference>
<evidence type="ECO:0008006" key="3">
    <source>
        <dbReference type="Google" id="ProtNLM"/>
    </source>
</evidence>
<gene>
    <name evidence="1" type="ORF">BBI08_06285</name>
</gene>
<dbReference type="OrthoDB" id="3197444at2"/>
<proteinExistence type="predicted"/>
<dbReference type="AlphaFoldDB" id="A0A1C7DQJ9"/>
<dbReference type="Pfam" id="PF06152">
    <property type="entry name" value="Phage_min_cap2"/>
    <property type="match status" value="1"/>
</dbReference>
<dbReference type="KEGG" id="phc:BBI08_06285"/>
<accession>A0A1C7DQJ9</accession>
<dbReference type="GO" id="GO:0005198">
    <property type="term" value="F:structural molecule activity"/>
    <property type="evidence" value="ECO:0007669"/>
    <property type="project" value="InterPro"/>
</dbReference>